<dbReference type="Proteomes" id="UP000284417">
    <property type="component" value="Unassembled WGS sequence"/>
</dbReference>
<dbReference type="EMBL" id="WDER01000056">
    <property type="protein sequence ID" value="KAB6080238.1"/>
    <property type="molecule type" value="Genomic_DNA"/>
</dbReference>
<dbReference type="EMBL" id="WDCG01000001">
    <property type="protein sequence ID" value="KAB6428309.1"/>
    <property type="molecule type" value="Genomic_DNA"/>
</dbReference>
<reference evidence="5" key="3">
    <citation type="submission" date="2023-08" db="EMBL/GenBank/DDBJ databases">
        <title>Mucin Metabolism Genes Underlie the Key Renovations of Bacteroides xylanisolvens Genomes in Captive Great Apes.</title>
        <authorList>
            <person name="Nishida A.H."/>
        </authorList>
    </citation>
    <scope>NUCLEOTIDE SEQUENCE</scope>
    <source>
        <strain evidence="5">P13.H9</strain>
    </source>
</reference>
<dbReference type="Proteomes" id="UP000471447">
    <property type="component" value="Unassembled WGS sequence"/>
</dbReference>
<reference evidence="9 10" key="1">
    <citation type="submission" date="2018-08" db="EMBL/GenBank/DDBJ databases">
        <title>A genome reference for cultivated species of the human gut microbiota.</title>
        <authorList>
            <person name="Zou Y."/>
            <person name="Xue W."/>
            <person name="Luo G."/>
        </authorList>
    </citation>
    <scope>NUCLEOTIDE SEQUENCE [LARGE SCALE GENOMIC DNA]</scope>
    <source>
        <strain evidence="8 11">AF38-2</strain>
        <strain evidence="7 10">AF39-6AC</strain>
        <strain evidence="6 9">TF10-34</strain>
    </source>
</reference>
<dbReference type="Gene3D" id="1.25.40.390">
    <property type="match status" value="1"/>
</dbReference>
<keyword evidence="1" id="KW-0732">Signal</keyword>
<feature type="chain" id="PRO_5042683089" evidence="1">
    <location>
        <begin position="27"/>
        <end position="490"/>
    </location>
</feature>
<organism evidence="8 11">
    <name type="scientific">Bacteroides xylanisolvens</name>
    <dbReference type="NCBI Taxonomy" id="371601"/>
    <lineage>
        <taxon>Bacteria</taxon>
        <taxon>Pseudomonadati</taxon>
        <taxon>Bacteroidota</taxon>
        <taxon>Bacteroidia</taxon>
        <taxon>Bacteroidales</taxon>
        <taxon>Bacteroidaceae</taxon>
        <taxon>Bacteroides</taxon>
    </lineage>
</organism>
<evidence type="ECO:0000313" key="11">
    <source>
        <dbReference type="Proteomes" id="UP000284495"/>
    </source>
</evidence>
<protein>
    <submittedName>
        <fullName evidence="8">SusD/RagB family nutrient-binding outer membrane lipoprotein</fullName>
    </submittedName>
</protein>
<dbReference type="EMBL" id="QROO01000079">
    <property type="protein sequence ID" value="RHL29481.1"/>
    <property type="molecule type" value="Genomic_DNA"/>
</dbReference>
<dbReference type="Proteomes" id="UP000434604">
    <property type="component" value="Unassembled WGS sequence"/>
</dbReference>
<evidence type="ECO:0000313" key="2">
    <source>
        <dbReference type="EMBL" id="KAB6080238.1"/>
    </source>
</evidence>
<gene>
    <name evidence="8" type="ORF">DW027_27855</name>
    <name evidence="7" type="ORF">DW042_09140</name>
    <name evidence="6" type="ORF">DXD03_02345</name>
    <name evidence="3" type="ORF">GA398_09230</name>
    <name evidence="2" type="ORF">GA560_17455</name>
    <name evidence="4" type="ORF">GAZ26_01975</name>
    <name evidence="5" type="ORF">LD004_08915</name>
</gene>
<evidence type="ECO:0000256" key="1">
    <source>
        <dbReference type="SAM" id="SignalP"/>
    </source>
</evidence>
<evidence type="ECO:0000313" key="5">
    <source>
        <dbReference type="EMBL" id="MCA4703736.1"/>
    </source>
</evidence>
<comment type="caution">
    <text evidence="8">The sequence shown here is derived from an EMBL/GenBank/DDBJ whole genome shotgun (WGS) entry which is preliminary data.</text>
</comment>
<evidence type="ECO:0000313" key="4">
    <source>
        <dbReference type="EMBL" id="KAB6428309.1"/>
    </source>
</evidence>
<feature type="signal peptide" evidence="1">
    <location>
        <begin position="1"/>
        <end position="26"/>
    </location>
</feature>
<dbReference type="SUPFAM" id="SSF48452">
    <property type="entry name" value="TPR-like"/>
    <property type="match status" value="1"/>
</dbReference>
<accession>A0A174FBS7</accession>
<dbReference type="InterPro" id="IPR041662">
    <property type="entry name" value="SusD-like_2"/>
</dbReference>
<dbReference type="PROSITE" id="PS51257">
    <property type="entry name" value="PROKAR_LIPOPROTEIN"/>
    <property type="match status" value="1"/>
</dbReference>
<dbReference type="EMBL" id="JAIWYE010000017">
    <property type="protein sequence ID" value="MCA4703736.1"/>
    <property type="molecule type" value="Genomic_DNA"/>
</dbReference>
<dbReference type="EMBL" id="QSQU01000002">
    <property type="protein sequence ID" value="RGK67408.1"/>
    <property type="molecule type" value="Genomic_DNA"/>
</dbReference>
<keyword evidence="8" id="KW-0449">Lipoprotein</keyword>
<dbReference type="EMBL" id="QROC01000009">
    <property type="protein sequence ID" value="RHK98881.1"/>
    <property type="molecule type" value="Genomic_DNA"/>
</dbReference>
<evidence type="ECO:0000313" key="10">
    <source>
        <dbReference type="Proteomes" id="UP000284417"/>
    </source>
</evidence>
<evidence type="ECO:0000313" key="3">
    <source>
        <dbReference type="EMBL" id="KAB6148120.1"/>
    </source>
</evidence>
<sequence>MKNKRSIYTIAIIFTCAILSSCSDWLDVNHNPNSAEKVDPGYLFNYAVVNWAGSRTGGDAYIPLSQSIQCQADGGDDYGGWAEGYYVIDPYSLGNTWKHYYSVGGNNLQLAIKNAQEATPVNHNGIAQCKIILAQHIYETTMIWGDIPFTEAWVEGVKYPKFDSQEVVLNGVVSLLDEALNEINLDDPLAITDYDIFYKGDMQKWIRLAKSLKFRTLMTMVDKDPTKAEQIGKLISDGGMISSADDNLQFPYLQTAGNENPKYKILEKYTNGINIMFFANNNVLKPMQERNDSRISRYFEPGADGVYRGLDTRQAAEETDDENADLLSSVISKYLFRKEAPELIYSYQEQLFFEAEAYVRGLGVTSNLVKANELYKKAIQTACDYYEADPVKTTEFIDALDDLNTLEPDRALYEIHIQQWIDLMDRPLEEFVQWRRSGSNGNEVPVLTVPTEATSRELIRRWEYSPEEMTANPNAPKESPKIWEKMWFDL</sequence>
<dbReference type="Proteomes" id="UP000261210">
    <property type="component" value="Unassembled WGS sequence"/>
</dbReference>
<evidence type="ECO:0000313" key="8">
    <source>
        <dbReference type="EMBL" id="RHL29481.1"/>
    </source>
</evidence>
<evidence type="ECO:0000313" key="9">
    <source>
        <dbReference type="Proteomes" id="UP000261210"/>
    </source>
</evidence>
<dbReference type="RefSeq" id="WP_008025100.1">
    <property type="nucleotide sequence ID" value="NZ_CP042282.1"/>
</dbReference>
<evidence type="ECO:0000313" key="14">
    <source>
        <dbReference type="Proteomes" id="UP000474077"/>
    </source>
</evidence>
<dbReference type="AlphaFoldDB" id="A0A174FBS7"/>
<dbReference type="InterPro" id="IPR011990">
    <property type="entry name" value="TPR-like_helical_dom_sf"/>
</dbReference>
<evidence type="ECO:0000313" key="6">
    <source>
        <dbReference type="EMBL" id="RGK67408.1"/>
    </source>
</evidence>
<evidence type="ECO:0000313" key="7">
    <source>
        <dbReference type="EMBL" id="RHK98881.1"/>
    </source>
</evidence>
<evidence type="ECO:0000313" key="12">
    <source>
        <dbReference type="Proteomes" id="UP000434604"/>
    </source>
</evidence>
<dbReference type="Pfam" id="PF12771">
    <property type="entry name" value="SusD-like_2"/>
    <property type="match status" value="1"/>
</dbReference>
<evidence type="ECO:0000313" key="13">
    <source>
        <dbReference type="Proteomes" id="UP000471447"/>
    </source>
</evidence>
<dbReference type="Proteomes" id="UP000474077">
    <property type="component" value="Unassembled WGS sequence"/>
</dbReference>
<dbReference type="EMBL" id="WDED01000011">
    <property type="protein sequence ID" value="KAB6148120.1"/>
    <property type="molecule type" value="Genomic_DNA"/>
</dbReference>
<dbReference type="Proteomes" id="UP000284495">
    <property type="component" value="Unassembled WGS sequence"/>
</dbReference>
<proteinExistence type="predicted"/>
<reference evidence="12 13" key="2">
    <citation type="journal article" date="2019" name="Nat. Med.">
        <title>A library of human gut bacterial isolates paired with longitudinal multiomics data enables mechanistic microbiome research.</title>
        <authorList>
            <person name="Poyet M."/>
            <person name="Groussin M."/>
            <person name="Gibbons S.M."/>
            <person name="Avila-Pacheco J."/>
            <person name="Jiang X."/>
            <person name="Kearney S.M."/>
            <person name="Perrotta A.R."/>
            <person name="Berdy B."/>
            <person name="Zhao S."/>
            <person name="Lieberman T.D."/>
            <person name="Swanson P.K."/>
            <person name="Smith M."/>
            <person name="Roesemann S."/>
            <person name="Alexander J.E."/>
            <person name="Rich S.A."/>
            <person name="Livny J."/>
            <person name="Vlamakis H."/>
            <person name="Clish C."/>
            <person name="Bullock K."/>
            <person name="Deik A."/>
            <person name="Scott J."/>
            <person name="Pierce K.A."/>
            <person name="Xavier R.J."/>
            <person name="Alm E.J."/>
        </authorList>
    </citation>
    <scope>NUCLEOTIDE SEQUENCE [LARGE SCALE GENOMIC DNA]</scope>
    <source>
        <strain evidence="3 12">BIOML-A58</strain>
        <strain evidence="4 13">BIOML-A7</strain>
        <strain evidence="2 14">BIOML-A73</strain>
    </source>
</reference>
<dbReference type="Proteomes" id="UP001198461">
    <property type="component" value="Unassembled WGS sequence"/>
</dbReference>
<name>A0A174FBS7_9BACE</name>